<reference evidence="2 3" key="1">
    <citation type="submission" date="2016-10" db="EMBL/GenBank/DDBJ databases">
        <authorList>
            <person name="de Groot N.N."/>
        </authorList>
    </citation>
    <scope>NUCLEOTIDE SEQUENCE [LARGE SCALE GENOMIC DNA]</scope>
    <source>
        <strain evidence="2 3">DSM 17890</strain>
    </source>
</reference>
<evidence type="ECO:0000256" key="1">
    <source>
        <dbReference type="SAM" id="SignalP"/>
    </source>
</evidence>
<evidence type="ECO:0000313" key="2">
    <source>
        <dbReference type="EMBL" id="SDX36167.1"/>
    </source>
</evidence>
<dbReference type="NCBIfam" id="NF041384">
    <property type="entry name" value="YHS_seleno_dom"/>
    <property type="match status" value="1"/>
</dbReference>
<dbReference type="STRING" id="356660.SAMN05444336_104414"/>
<dbReference type="Proteomes" id="UP000199118">
    <property type="component" value="Unassembled WGS sequence"/>
</dbReference>
<keyword evidence="3" id="KW-1185">Reference proteome</keyword>
<organism evidence="2 3">
    <name type="scientific">Albimonas donghaensis</name>
    <dbReference type="NCBI Taxonomy" id="356660"/>
    <lineage>
        <taxon>Bacteria</taxon>
        <taxon>Pseudomonadati</taxon>
        <taxon>Pseudomonadota</taxon>
        <taxon>Alphaproteobacteria</taxon>
        <taxon>Rhodobacterales</taxon>
        <taxon>Paracoccaceae</taxon>
        <taxon>Albimonas</taxon>
    </lineage>
</organism>
<dbReference type="AlphaFoldDB" id="A0A1H3B2M3"/>
<protein>
    <recommendedName>
        <fullName evidence="4">YHS domain-containing protein</fullName>
    </recommendedName>
</protein>
<dbReference type="RefSeq" id="WP_092682849.1">
    <property type="nucleotide sequence ID" value="NZ_FNMZ01000004.1"/>
</dbReference>
<proteinExistence type="predicted"/>
<gene>
    <name evidence="2" type="ORF">SAMN05444336_104414</name>
</gene>
<sequence length="163" mass="17041">MKIFTLPTLAVALAAASIALAPAAFAADEVNVSNGLTLTGAPLGLHGVDPVSMFESEAPRPGRAEHTVNHAGVDYYFATAEAASLFQAEPAAFLPQFGGFCAFGVFKGKKLDGDVRYADIRDGKLYLFVNAQIYAAYLEMPAEVIAGAYAAWPGIEATPVGDL</sequence>
<dbReference type="EMBL" id="FNMZ01000004">
    <property type="protein sequence ID" value="SDX36167.1"/>
    <property type="molecule type" value="Genomic_DNA"/>
</dbReference>
<feature type="signal peptide" evidence="1">
    <location>
        <begin position="1"/>
        <end position="26"/>
    </location>
</feature>
<evidence type="ECO:0000313" key="3">
    <source>
        <dbReference type="Proteomes" id="UP000199118"/>
    </source>
</evidence>
<evidence type="ECO:0008006" key="4">
    <source>
        <dbReference type="Google" id="ProtNLM"/>
    </source>
</evidence>
<feature type="chain" id="PRO_5011479040" description="YHS domain-containing protein" evidence="1">
    <location>
        <begin position="27"/>
        <end position="163"/>
    </location>
</feature>
<name>A0A1H3B2M3_9RHOB</name>
<keyword evidence="1" id="KW-0732">Signal</keyword>
<dbReference type="OrthoDB" id="344729at2"/>
<accession>A0A1H3B2M3</accession>